<evidence type="ECO:0000256" key="2">
    <source>
        <dbReference type="ARBA" id="ARBA00006906"/>
    </source>
</evidence>
<comment type="similarity">
    <text evidence="2">Belongs to the KHG/KDPG aldolase family.</text>
</comment>
<keyword evidence="5" id="KW-0119">Carbohydrate metabolism</keyword>
<organism evidence="6">
    <name type="scientific">bioreactor metagenome</name>
    <dbReference type="NCBI Taxonomy" id="1076179"/>
    <lineage>
        <taxon>unclassified sequences</taxon>
        <taxon>metagenomes</taxon>
        <taxon>ecological metagenomes</taxon>
    </lineage>
</organism>
<evidence type="ECO:0000256" key="1">
    <source>
        <dbReference type="ARBA" id="ARBA00004761"/>
    </source>
</evidence>
<comment type="caution">
    <text evidence="6">The sequence shown here is derived from an EMBL/GenBank/DDBJ whole genome shotgun (WGS) entry which is preliminary data.</text>
</comment>
<proteinExistence type="inferred from homology"/>
<protein>
    <submittedName>
        <fullName evidence="6">Putative KHG/KDPG aldolase</fullName>
    </submittedName>
</protein>
<evidence type="ECO:0000256" key="3">
    <source>
        <dbReference type="ARBA" id="ARBA00011233"/>
    </source>
</evidence>
<evidence type="ECO:0000313" key="6">
    <source>
        <dbReference type="EMBL" id="MPM21339.1"/>
    </source>
</evidence>
<dbReference type="AlphaFoldDB" id="A0A644XZ03"/>
<reference evidence="6" key="1">
    <citation type="submission" date="2019-08" db="EMBL/GenBank/DDBJ databases">
        <authorList>
            <person name="Kucharzyk K."/>
            <person name="Murdoch R.W."/>
            <person name="Higgins S."/>
            <person name="Loffler F."/>
        </authorList>
    </citation>
    <scope>NUCLEOTIDE SEQUENCE</scope>
</reference>
<comment type="subunit">
    <text evidence="3">Homotrimer.</text>
</comment>
<sequence length="200" mass="22302">MDTTTFTLSKVRCIPMVKLYTQSQAPKLIQALRDSGVRAVNVSQQGGDGPALLKILSKEETLLVGAGNVQTYEQAERAIHAGAAFIFSPLFDERMIELCHNRRVPIYPVTTQANLAVLHQLKVLGCYPVEELGGLSFIDRMAAEGDFSFFVAGHIDESMMNHYLNHPHVLGMTGSWMFKDADNWKAVTDALIRTKQYWLS</sequence>
<dbReference type="EMBL" id="VSSQ01003570">
    <property type="protein sequence ID" value="MPM21339.1"/>
    <property type="molecule type" value="Genomic_DNA"/>
</dbReference>
<dbReference type="Gene3D" id="3.20.20.70">
    <property type="entry name" value="Aldolase class I"/>
    <property type="match status" value="1"/>
</dbReference>
<evidence type="ECO:0000256" key="5">
    <source>
        <dbReference type="ARBA" id="ARBA00023277"/>
    </source>
</evidence>
<dbReference type="PANTHER" id="PTHR30246">
    <property type="entry name" value="2-KETO-3-DEOXY-6-PHOSPHOGLUCONATE ALDOLASE"/>
    <property type="match status" value="1"/>
</dbReference>
<dbReference type="Pfam" id="PF01081">
    <property type="entry name" value="Aldolase"/>
    <property type="match status" value="1"/>
</dbReference>
<dbReference type="SUPFAM" id="SSF51569">
    <property type="entry name" value="Aldolase"/>
    <property type="match status" value="1"/>
</dbReference>
<keyword evidence="4" id="KW-0456">Lyase</keyword>
<dbReference type="InterPro" id="IPR013785">
    <property type="entry name" value="Aldolase_TIM"/>
</dbReference>
<dbReference type="InterPro" id="IPR000887">
    <property type="entry name" value="Aldlse_KDPG_KHG"/>
</dbReference>
<gene>
    <name evidence="6" type="primary">eda_7</name>
    <name evidence="6" type="ORF">SDC9_67783</name>
</gene>
<dbReference type="CDD" id="cd00452">
    <property type="entry name" value="KDPG_aldolase"/>
    <property type="match status" value="1"/>
</dbReference>
<dbReference type="GO" id="GO:0016829">
    <property type="term" value="F:lyase activity"/>
    <property type="evidence" value="ECO:0007669"/>
    <property type="project" value="UniProtKB-KW"/>
</dbReference>
<dbReference type="PANTHER" id="PTHR30246:SF1">
    <property type="entry name" value="2-DEHYDRO-3-DEOXY-6-PHOSPHOGALACTONATE ALDOLASE-RELATED"/>
    <property type="match status" value="1"/>
</dbReference>
<accession>A0A644XZ03</accession>
<evidence type="ECO:0000256" key="4">
    <source>
        <dbReference type="ARBA" id="ARBA00023239"/>
    </source>
</evidence>
<comment type="pathway">
    <text evidence="1">Carbohydrate acid metabolism.</text>
</comment>
<name>A0A644XZ03_9ZZZZ</name>